<dbReference type="SUPFAM" id="SSF53335">
    <property type="entry name" value="S-adenosyl-L-methionine-dependent methyltransferases"/>
    <property type="match status" value="1"/>
</dbReference>
<dbReference type="EMBL" id="FSQW01000002">
    <property type="protein sequence ID" value="SIN86622.1"/>
    <property type="molecule type" value="Genomic_DNA"/>
</dbReference>
<feature type="binding site" evidence="6">
    <location>
        <position position="164"/>
    </location>
    <ligand>
        <name>S-adenosyl-L-methionine</name>
        <dbReference type="ChEBI" id="CHEBI:59789"/>
    </ligand>
</feature>
<dbReference type="GO" id="GO:0005840">
    <property type="term" value="C:ribosome"/>
    <property type="evidence" value="ECO:0007669"/>
    <property type="project" value="UniProtKB-KW"/>
</dbReference>
<dbReference type="Pfam" id="PF06325">
    <property type="entry name" value="PrmA"/>
    <property type="match status" value="1"/>
</dbReference>
<evidence type="ECO:0000256" key="5">
    <source>
        <dbReference type="ARBA" id="ARBA00022691"/>
    </source>
</evidence>
<keyword evidence="8" id="KW-1185">Reference proteome</keyword>
<keyword evidence="3 6" id="KW-0489">Methyltransferase</keyword>
<name>A0A1N6EU57_9SPHN</name>
<evidence type="ECO:0000256" key="6">
    <source>
        <dbReference type="HAMAP-Rule" id="MF_00735"/>
    </source>
</evidence>
<dbReference type="PANTHER" id="PTHR43648">
    <property type="entry name" value="ELECTRON TRANSFER FLAVOPROTEIN BETA SUBUNIT LYSINE METHYLTRANSFERASE"/>
    <property type="match status" value="1"/>
</dbReference>
<dbReference type="STRING" id="1123272.SAMN02745824_2093"/>
<protein>
    <recommendedName>
        <fullName evidence="6">Ribosomal protein L11 methyltransferase</fullName>
        <shortName evidence="6">L11 Mtase</shortName>
        <ecNumber evidence="6">2.1.1.-</ecNumber>
    </recommendedName>
</protein>
<accession>A0A1N6EU57</accession>
<dbReference type="GO" id="GO:0016279">
    <property type="term" value="F:protein-lysine N-methyltransferase activity"/>
    <property type="evidence" value="ECO:0007669"/>
    <property type="project" value="RHEA"/>
</dbReference>
<dbReference type="InterPro" id="IPR050078">
    <property type="entry name" value="Ribosomal_L11_MeTrfase_PrmA"/>
</dbReference>
<proteinExistence type="inferred from homology"/>
<comment type="similarity">
    <text evidence="1 6">Belongs to the methyltransferase superfamily. PrmA family.</text>
</comment>
<dbReference type="PANTHER" id="PTHR43648:SF1">
    <property type="entry name" value="ELECTRON TRANSFER FLAVOPROTEIN BETA SUBUNIT LYSINE METHYLTRANSFERASE"/>
    <property type="match status" value="1"/>
</dbReference>
<gene>
    <name evidence="6" type="primary">prmA</name>
    <name evidence="7" type="ORF">SAMN02745824_2093</name>
</gene>
<dbReference type="RefSeq" id="WP_074205182.1">
    <property type="nucleotide sequence ID" value="NZ_FSQW01000002.1"/>
</dbReference>
<dbReference type="CDD" id="cd02440">
    <property type="entry name" value="AdoMet_MTases"/>
    <property type="match status" value="1"/>
</dbReference>
<keyword evidence="4 6" id="KW-0808">Transferase</keyword>
<feature type="binding site" evidence="6">
    <location>
        <position position="187"/>
    </location>
    <ligand>
        <name>S-adenosyl-L-methionine</name>
        <dbReference type="ChEBI" id="CHEBI:59789"/>
    </ligand>
</feature>
<keyword evidence="7" id="KW-0689">Ribosomal protein</keyword>
<feature type="binding site" evidence="6">
    <location>
        <position position="239"/>
    </location>
    <ligand>
        <name>S-adenosyl-L-methionine</name>
        <dbReference type="ChEBI" id="CHEBI:59789"/>
    </ligand>
</feature>
<dbReference type="OrthoDB" id="9785995at2"/>
<keyword evidence="7" id="KW-0687">Ribonucleoprotein</keyword>
<evidence type="ECO:0000256" key="3">
    <source>
        <dbReference type="ARBA" id="ARBA00022603"/>
    </source>
</evidence>
<dbReference type="AlphaFoldDB" id="A0A1N6EU57"/>
<comment type="function">
    <text evidence="6">Methylates ribosomal protein L11.</text>
</comment>
<keyword evidence="5 6" id="KW-0949">S-adenosyl-L-methionine</keyword>
<dbReference type="EC" id="2.1.1.-" evidence="6"/>
<organism evidence="7 8">
    <name type="scientific">Parasphingorhabdus marina DSM 22363</name>
    <dbReference type="NCBI Taxonomy" id="1123272"/>
    <lineage>
        <taxon>Bacteria</taxon>
        <taxon>Pseudomonadati</taxon>
        <taxon>Pseudomonadota</taxon>
        <taxon>Alphaproteobacteria</taxon>
        <taxon>Sphingomonadales</taxon>
        <taxon>Sphingomonadaceae</taxon>
        <taxon>Parasphingorhabdus</taxon>
    </lineage>
</organism>
<evidence type="ECO:0000256" key="1">
    <source>
        <dbReference type="ARBA" id="ARBA00009741"/>
    </source>
</evidence>
<evidence type="ECO:0000313" key="7">
    <source>
        <dbReference type="EMBL" id="SIN86622.1"/>
    </source>
</evidence>
<comment type="catalytic activity">
    <reaction evidence="6">
        <text>L-lysyl-[protein] + 3 S-adenosyl-L-methionine = N(6),N(6),N(6)-trimethyl-L-lysyl-[protein] + 3 S-adenosyl-L-homocysteine + 3 H(+)</text>
        <dbReference type="Rhea" id="RHEA:54192"/>
        <dbReference type="Rhea" id="RHEA-COMP:9752"/>
        <dbReference type="Rhea" id="RHEA-COMP:13826"/>
        <dbReference type="ChEBI" id="CHEBI:15378"/>
        <dbReference type="ChEBI" id="CHEBI:29969"/>
        <dbReference type="ChEBI" id="CHEBI:57856"/>
        <dbReference type="ChEBI" id="CHEBI:59789"/>
        <dbReference type="ChEBI" id="CHEBI:61961"/>
    </reaction>
</comment>
<feature type="binding site" evidence="6">
    <location>
        <position position="140"/>
    </location>
    <ligand>
        <name>S-adenosyl-L-methionine</name>
        <dbReference type="ChEBI" id="CHEBI:59789"/>
    </ligand>
</feature>
<dbReference type="Proteomes" id="UP000185192">
    <property type="component" value="Unassembled WGS sequence"/>
</dbReference>
<evidence type="ECO:0000256" key="4">
    <source>
        <dbReference type="ARBA" id="ARBA00022679"/>
    </source>
</evidence>
<dbReference type="HAMAP" id="MF_00735">
    <property type="entry name" value="Methyltr_PrmA"/>
    <property type="match status" value="1"/>
</dbReference>
<evidence type="ECO:0000256" key="2">
    <source>
        <dbReference type="ARBA" id="ARBA00022490"/>
    </source>
</evidence>
<reference evidence="8" key="1">
    <citation type="submission" date="2016-11" db="EMBL/GenBank/DDBJ databases">
        <authorList>
            <person name="Varghese N."/>
            <person name="Submissions S."/>
        </authorList>
    </citation>
    <scope>NUCLEOTIDE SEQUENCE [LARGE SCALE GENOMIC DNA]</scope>
    <source>
        <strain evidence="8">DSM 22363</strain>
    </source>
</reference>
<comment type="subcellular location">
    <subcellularLocation>
        <location evidence="6">Cytoplasm</location>
    </subcellularLocation>
</comment>
<sequence length="327" mass="36067">MPESWKITLPCTRAEAEILAEQELFEISADMGLSIVTREVDAAQPDAWVIDIYTDSQPTKDQLARLAKLSPSALTRKVKPQVEKLPDEDWVSLSQQGLEPLRAGRFHVHTGNDAPLSDPEVVNLQIDAGQAFGTGHHETTLGCLTTLDLLKRRGRHYRNIIDVGTGTGLLAMAARHLWPVARIMASDVDPVAVEVCKRNAALNGLETGCSRHGITMVASNGLDHRAIRQRAPYDLIIANILARPLIGLAPQVAAAAAPGSTLILAGLLTEQQEELVGAYRHNGFRLVESRKQDQWPCLVLQRRRDHRSSRPLSQIRSPLPETYFGEW</sequence>
<dbReference type="GO" id="GO:0005737">
    <property type="term" value="C:cytoplasm"/>
    <property type="evidence" value="ECO:0007669"/>
    <property type="project" value="UniProtKB-SubCell"/>
</dbReference>
<dbReference type="Gene3D" id="3.40.50.150">
    <property type="entry name" value="Vaccinia Virus protein VP39"/>
    <property type="match status" value="1"/>
</dbReference>
<dbReference type="GO" id="GO:0032259">
    <property type="term" value="P:methylation"/>
    <property type="evidence" value="ECO:0007669"/>
    <property type="project" value="UniProtKB-KW"/>
</dbReference>
<dbReference type="InterPro" id="IPR029063">
    <property type="entry name" value="SAM-dependent_MTases_sf"/>
</dbReference>
<keyword evidence="2 6" id="KW-0963">Cytoplasm</keyword>
<dbReference type="InterPro" id="IPR004498">
    <property type="entry name" value="Ribosomal_PrmA_MeTrfase"/>
</dbReference>
<evidence type="ECO:0000313" key="8">
    <source>
        <dbReference type="Proteomes" id="UP000185192"/>
    </source>
</evidence>